<dbReference type="RefSeq" id="WP_106608834.1">
    <property type="nucleotide sequence ID" value="NZ_PYGJ01000008.1"/>
</dbReference>
<dbReference type="Gene3D" id="3.50.50.60">
    <property type="entry name" value="FAD/NAD(P)-binding domain"/>
    <property type="match status" value="2"/>
</dbReference>
<dbReference type="Gene3D" id="3.30.70.3270">
    <property type="match status" value="1"/>
</dbReference>
<evidence type="ECO:0000256" key="9">
    <source>
        <dbReference type="ARBA" id="ARBA00032722"/>
    </source>
</evidence>
<accession>A0A2P8FAT6</accession>
<dbReference type="InterPro" id="IPR036188">
    <property type="entry name" value="FAD/NAD-bd_sf"/>
</dbReference>
<dbReference type="Pfam" id="PF12838">
    <property type="entry name" value="Fer4_7"/>
    <property type="match status" value="1"/>
</dbReference>
<dbReference type="SUPFAM" id="SSF51971">
    <property type="entry name" value="Nucleotide-binding domain"/>
    <property type="match status" value="1"/>
</dbReference>
<evidence type="ECO:0000256" key="7">
    <source>
        <dbReference type="ARBA" id="ARBA00023014"/>
    </source>
</evidence>
<keyword evidence="17" id="KW-1185">Reference proteome</keyword>
<evidence type="ECO:0000313" key="16">
    <source>
        <dbReference type="EMBL" id="PSL18831.1"/>
    </source>
</evidence>
<dbReference type="EMBL" id="PYGJ01000008">
    <property type="protein sequence ID" value="PSL18831.1"/>
    <property type="molecule type" value="Genomic_DNA"/>
</dbReference>
<sequence length="599" mass="66234">MKPTDTSDPEYFHKVVDCQFACPAHTPVPEYIRLIAHQRYTDAYMINWESNVFPGVLGRTCDRPCEPACRRGRVEEEPVAICRLKRVAADFKDDVKGLMPKAGQKNGKKIALIGGGPASLTVARDLAPLGYELHLFDAQSKGGGFMRSQIPSFRLPEEVLDEEVGYVLDMGVDAHFDTYVDSLQSILDKNYDAVFVGSGAPRGRDLPDLPGRGDADKNIHIGIDWLSSVAFEHTKKIGKRVIVLGGGNTAMDCCRTSRRLGGEEVKVIVRSPFEDMKASPWEKEDAIHEGIPIIDNHVPKEFVVEKGKLVGMRFDKVEAVYDDTGQRKLVSTGEEPVFVECDDVLIAIGQENAFPWIEKSTGVRFTSWGTPIINDDETFQSTRKEVFFGGDSAFGPSNIITAVAHGHKAAVSIDLYCQGKDLSQRPPPHVTLVSQKMGIHEWSYDSIPVDDKREAVPLVDLKEALKSKTLEVELGFDADMAFVQAERCLNCDAQTVFMEETCIECDACTDICPTSCISFVENGEEGDLRARLLVPATNEEQDLYVSDTLPTGKVMVKDEDVCLHCGLCAERCPTAAWDMQKFYYSMAKATPDLLVEAAE</sequence>
<dbReference type="PROSITE" id="PS00198">
    <property type="entry name" value="4FE4S_FER_1"/>
    <property type="match status" value="1"/>
</dbReference>
<comment type="function">
    <text evidence="12">Involved in pyrimidine base degradation. Catalyzes physiologically the reduction of uracil to 5,6-dihydrouracil (DHU) by using NADH as a specific cosubstrate. It also catalyzes the reverse reaction and the reduction of thymine to 5,6-dihydrothymine (DHT).</text>
</comment>
<evidence type="ECO:0000256" key="12">
    <source>
        <dbReference type="ARBA" id="ARBA00049578"/>
    </source>
</evidence>
<dbReference type="InterPro" id="IPR017896">
    <property type="entry name" value="4Fe4S_Fe-S-bd"/>
</dbReference>
<dbReference type="Pfam" id="PF14691">
    <property type="entry name" value="Fer4_20"/>
    <property type="match status" value="1"/>
</dbReference>
<dbReference type="InterPro" id="IPR023753">
    <property type="entry name" value="FAD/NAD-binding_dom"/>
</dbReference>
<dbReference type="Proteomes" id="UP000240418">
    <property type="component" value="Unassembled WGS sequence"/>
</dbReference>
<evidence type="ECO:0000256" key="4">
    <source>
        <dbReference type="ARBA" id="ARBA00022723"/>
    </source>
</evidence>
<gene>
    <name evidence="16" type="ORF">CLV88_1087</name>
</gene>
<dbReference type="PROSITE" id="PS51379">
    <property type="entry name" value="4FE4S_FER_2"/>
    <property type="match status" value="2"/>
</dbReference>
<feature type="domain" description="4Fe-4S ferredoxin-type" evidence="15">
    <location>
        <begin position="493"/>
        <end position="522"/>
    </location>
</feature>
<keyword evidence="2" id="KW-0285">Flavoprotein</keyword>
<keyword evidence="7" id="KW-0411">Iron-sulfur</keyword>
<evidence type="ECO:0000256" key="8">
    <source>
        <dbReference type="ARBA" id="ARBA00030119"/>
    </source>
</evidence>
<evidence type="ECO:0000256" key="10">
    <source>
        <dbReference type="ARBA" id="ARBA00047685"/>
    </source>
</evidence>
<protein>
    <recommendedName>
        <fullName evidence="14">dihydrouracil dehydrogenase (NAD(+))</fullName>
        <ecNumber evidence="14">1.3.1.1</ecNumber>
    </recommendedName>
    <alternativeName>
        <fullName evidence="9">Dihydrothymine dehydrogenase</fullName>
    </alternativeName>
    <alternativeName>
        <fullName evidence="8">Dihydrouracil dehydrogenase</fullName>
    </alternativeName>
</protein>
<dbReference type="InterPro" id="IPR028261">
    <property type="entry name" value="DPD_II"/>
</dbReference>
<comment type="caution">
    <text evidence="16">The sequence shown here is derived from an EMBL/GenBank/DDBJ whole genome shotgun (WGS) entry which is preliminary data.</text>
</comment>
<evidence type="ECO:0000256" key="1">
    <source>
        <dbReference type="ARBA" id="ARBA00001917"/>
    </source>
</evidence>
<evidence type="ECO:0000256" key="11">
    <source>
        <dbReference type="ARBA" id="ARBA00048792"/>
    </source>
</evidence>
<dbReference type="InterPro" id="IPR009051">
    <property type="entry name" value="Helical_ferredxn"/>
</dbReference>
<dbReference type="GO" id="GO:0051536">
    <property type="term" value="F:iron-sulfur cluster binding"/>
    <property type="evidence" value="ECO:0007669"/>
    <property type="project" value="UniProtKB-KW"/>
</dbReference>
<comment type="catalytic activity">
    <reaction evidence="10">
        <text>5,6-dihydrothymine + NAD(+) = thymine + NADH + H(+)</text>
        <dbReference type="Rhea" id="RHEA:28791"/>
        <dbReference type="ChEBI" id="CHEBI:15378"/>
        <dbReference type="ChEBI" id="CHEBI:17821"/>
        <dbReference type="ChEBI" id="CHEBI:27468"/>
        <dbReference type="ChEBI" id="CHEBI:57540"/>
        <dbReference type="ChEBI" id="CHEBI:57945"/>
        <dbReference type="EC" id="1.3.1.1"/>
    </reaction>
</comment>
<evidence type="ECO:0000256" key="5">
    <source>
        <dbReference type="ARBA" id="ARBA00023002"/>
    </source>
</evidence>
<dbReference type="EC" id="1.3.1.1" evidence="14"/>
<dbReference type="InterPro" id="IPR017900">
    <property type="entry name" value="4Fe4S_Fe_S_CS"/>
</dbReference>
<proteinExistence type="predicted"/>
<evidence type="ECO:0000259" key="15">
    <source>
        <dbReference type="PROSITE" id="PS51379"/>
    </source>
</evidence>
<dbReference type="SUPFAM" id="SSF54862">
    <property type="entry name" value="4Fe-4S ferredoxins"/>
    <property type="match status" value="1"/>
</dbReference>
<dbReference type="OrthoDB" id="9803192at2"/>
<dbReference type="GO" id="GO:0046872">
    <property type="term" value="F:metal ion binding"/>
    <property type="evidence" value="ECO:0007669"/>
    <property type="project" value="UniProtKB-KW"/>
</dbReference>
<keyword evidence="6" id="KW-0408">Iron</keyword>
<dbReference type="PANTHER" id="PTHR43073">
    <property type="entry name" value="DIHYDROPYRIMIDINE DEHYDROGENASE [NADP(+)]"/>
    <property type="match status" value="1"/>
</dbReference>
<dbReference type="PANTHER" id="PTHR43073:SF2">
    <property type="entry name" value="DIHYDROPYRIMIDINE DEHYDROGENASE [NADP(+)]"/>
    <property type="match status" value="1"/>
</dbReference>
<comment type="cofactor">
    <cofactor evidence="1">
        <name>FMN</name>
        <dbReference type="ChEBI" id="CHEBI:58210"/>
    </cofactor>
</comment>
<comment type="subunit">
    <text evidence="13">Heterotetramer of 2 PreA and 2 PreT subunits.</text>
</comment>
<evidence type="ECO:0000313" key="17">
    <source>
        <dbReference type="Proteomes" id="UP000240418"/>
    </source>
</evidence>
<evidence type="ECO:0000256" key="3">
    <source>
        <dbReference type="ARBA" id="ARBA00022643"/>
    </source>
</evidence>
<dbReference type="AlphaFoldDB" id="A0A2P8FAT6"/>
<dbReference type="Pfam" id="PF07992">
    <property type="entry name" value="Pyr_redox_2"/>
    <property type="match status" value="1"/>
</dbReference>
<comment type="catalytic activity">
    <reaction evidence="11">
        <text>5,6-dihydrouracil + NAD(+) = uracil + NADH + H(+)</text>
        <dbReference type="Rhea" id="RHEA:20189"/>
        <dbReference type="ChEBI" id="CHEBI:15378"/>
        <dbReference type="ChEBI" id="CHEBI:15901"/>
        <dbReference type="ChEBI" id="CHEBI:17568"/>
        <dbReference type="ChEBI" id="CHEBI:57540"/>
        <dbReference type="ChEBI" id="CHEBI:57945"/>
        <dbReference type="EC" id="1.3.1.1"/>
    </reaction>
</comment>
<evidence type="ECO:0000256" key="14">
    <source>
        <dbReference type="ARBA" id="ARBA00049728"/>
    </source>
</evidence>
<dbReference type="Gene3D" id="1.10.1060.10">
    <property type="entry name" value="Alpha-helical ferredoxin"/>
    <property type="match status" value="1"/>
</dbReference>
<dbReference type="GO" id="GO:0004159">
    <property type="term" value="F:dihydropyrimidine dehydrogenase (NAD+) activity"/>
    <property type="evidence" value="ECO:0007669"/>
    <property type="project" value="UniProtKB-EC"/>
</dbReference>
<feature type="domain" description="4Fe-4S ferredoxin-type" evidence="15">
    <location>
        <begin position="552"/>
        <end position="582"/>
    </location>
</feature>
<organism evidence="16 17">
    <name type="scientific">Shimia abyssi</name>
    <dbReference type="NCBI Taxonomy" id="1662395"/>
    <lineage>
        <taxon>Bacteria</taxon>
        <taxon>Pseudomonadati</taxon>
        <taxon>Pseudomonadota</taxon>
        <taxon>Alphaproteobacteria</taxon>
        <taxon>Rhodobacterales</taxon>
        <taxon>Roseobacteraceae</taxon>
    </lineage>
</organism>
<evidence type="ECO:0000256" key="13">
    <source>
        <dbReference type="ARBA" id="ARBA00049714"/>
    </source>
</evidence>
<keyword evidence="5" id="KW-0560">Oxidoreductase</keyword>
<reference evidence="16 17" key="1">
    <citation type="submission" date="2018-03" db="EMBL/GenBank/DDBJ databases">
        <title>Genomic Encyclopedia of Archaeal and Bacterial Type Strains, Phase II (KMG-II): from individual species to whole genera.</title>
        <authorList>
            <person name="Goeker M."/>
        </authorList>
    </citation>
    <scope>NUCLEOTIDE SEQUENCE [LARGE SCALE GENOMIC DNA]</scope>
    <source>
        <strain evidence="16 17">DSM 100673</strain>
    </source>
</reference>
<keyword evidence="4" id="KW-0479">Metal-binding</keyword>
<dbReference type="PRINTS" id="PR00419">
    <property type="entry name" value="ADXRDTASE"/>
</dbReference>
<evidence type="ECO:0000256" key="2">
    <source>
        <dbReference type="ARBA" id="ARBA00022630"/>
    </source>
</evidence>
<name>A0A2P8FAT6_9RHOB</name>
<evidence type="ECO:0000256" key="6">
    <source>
        <dbReference type="ARBA" id="ARBA00023004"/>
    </source>
</evidence>
<keyword evidence="3" id="KW-0288">FMN</keyword>